<dbReference type="AlphaFoldDB" id="A0AAW9SHN7"/>
<proteinExistence type="predicted"/>
<dbReference type="EMBL" id="JBDKWZ010000012">
    <property type="protein sequence ID" value="MEN7550206.1"/>
    <property type="molecule type" value="Genomic_DNA"/>
</dbReference>
<gene>
    <name evidence="1" type="ORF">AAG747_19960</name>
</gene>
<organism evidence="1 2">
    <name type="scientific">Rapidithrix thailandica</name>
    <dbReference type="NCBI Taxonomy" id="413964"/>
    <lineage>
        <taxon>Bacteria</taxon>
        <taxon>Pseudomonadati</taxon>
        <taxon>Bacteroidota</taxon>
        <taxon>Cytophagia</taxon>
        <taxon>Cytophagales</taxon>
        <taxon>Flammeovirgaceae</taxon>
        <taxon>Rapidithrix</taxon>
    </lineage>
</organism>
<name>A0AAW9SHN7_9BACT</name>
<keyword evidence="2" id="KW-1185">Reference proteome</keyword>
<evidence type="ECO:0000313" key="1">
    <source>
        <dbReference type="EMBL" id="MEN7550206.1"/>
    </source>
</evidence>
<evidence type="ECO:0000313" key="2">
    <source>
        <dbReference type="Proteomes" id="UP001403385"/>
    </source>
</evidence>
<sequence length="538" mass="62997">MNKIAIIILLFWTTSLVYSQPIDRKRFEFEIDEKLGEDYKVIPAEEHGVLCLLKSKKALKGGNRELQFTFLNANLEKVWEKVHPTKSTTQLVAYSLEDEIVYILTSEKEFDYEILTVDLRTGLLSIITYQNLRHFDITHFEVANGVFYFGGVVKGHPGVLSYNHRKQHLQVFPSIHQLDADLEEMNVDKAKGLVTVLLKGSLIPGRKTLFINRYDLEGKSLGNSPYLIDRKVNLLTYRPFTKSAEELLIFGTYSLRNDDKAQGIYVLKSQQLSEEKERIRYYDFGYLSNYFKYLKPNQREKIERKIAKRRAKDKIYKLSSDLFVHELQETEDRIILLAESYEGVRDSHSPMQSYSLNRYYRSMLDPMYYLHRPSYSSYDNYYGEYMPTRLAEMDLSPGKNRPDKFEYVHGIACGFDKEGRLLWDNSYKFQEDTEFELPLESLQVYSRDDSVVFIQPQETVLAYTVTSGSIYADSVHTLPTIIEEEESEYWEFGGVFKWFENHYLTVGIQEVKNTVIKDKSREVFYISKLSYNPKVVSE</sequence>
<accession>A0AAW9SHN7</accession>
<comment type="caution">
    <text evidence="1">The sequence shown here is derived from an EMBL/GenBank/DDBJ whole genome shotgun (WGS) entry which is preliminary data.</text>
</comment>
<reference evidence="1 2" key="1">
    <citation type="submission" date="2024-04" db="EMBL/GenBank/DDBJ databases">
        <title>Novel genus in family Flammeovirgaceae.</title>
        <authorList>
            <person name="Nguyen T.H."/>
            <person name="Vuong T.Q."/>
            <person name="Le H."/>
            <person name="Kim S.-G."/>
        </authorList>
    </citation>
    <scope>NUCLEOTIDE SEQUENCE [LARGE SCALE GENOMIC DNA]</scope>
    <source>
        <strain evidence="1 2">JCM 23209</strain>
    </source>
</reference>
<dbReference type="Proteomes" id="UP001403385">
    <property type="component" value="Unassembled WGS sequence"/>
</dbReference>
<dbReference type="RefSeq" id="WP_346822985.1">
    <property type="nucleotide sequence ID" value="NZ_JBDKWZ010000012.1"/>
</dbReference>
<protein>
    <submittedName>
        <fullName evidence="1">Uncharacterized protein</fullName>
    </submittedName>
</protein>